<organism evidence="9 10">
    <name type="scientific">Devosia geojensis</name>
    <dbReference type="NCBI Taxonomy" id="443610"/>
    <lineage>
        <taxon>Bacteria</taxon>
        <taxon>Pseudomonadati</taxon>
        <taxon>Pseudomonadota</taxon>
        <taxon>Alphaproteobacteria</taxon>
        <taxon>Hyphomicrobiales</taxon>
        <taxon>Devosiaceae</taxon>
        <taxon>Devosia</taxon>
    </lineage>
</organism>
<dbReference type="RefSeq" id="WP_046108119.1">
    <property type="nucleotide sequence ID" value="NZ_JZEX01000087.1"/>
</dbReference>
<gene>
    <name evidence="9" type="ORF">VE25_08170</name>
</gene>
<comment type="subcellular location">
    <subcellularLocation>
        <location evidence="7">Cell inner membrane</location>
        <topology evidence="7">Multi-pass membrane protein</topology>
    </subcellularLocation>
    <subcellularLocation>
        <location evidence="1">Cell membrane</location>
        <topology evidence="1">Multi-pass membrane protein</topology>
    </subcellularLocation>
</comment>
<dbReference type="PATRIC" id="fig|443610.3.peg.4208"/>
<comment type="caution">
    <text evidence="7">Lacks conserved residue(s) required for the propagation of feature annotation.</text>
</comment>
<dbReference type="Pfam" id="PF04290">
    <property type="entry name" value="DctQ"/>
    <property type="match status" value="1"/>
</dbReference>
<keyword evidence="3" id="KW-1003">Cell membrane</keyword>
<keyword evidence="7" id="KW-0997">Cell inner membrane</keyword>
<feature type="transmembrane region" description="Helical" evidence="7">
    <location>
        <begin position="43"/>
        <end position="61"/>
    </location>
</feature>
<keyword evidence="10" id="KW-1185">Reference proteome</keyword>
<evidence type="ECO:0000256" key="3">
    <source>
        <dbReference type="ARBA" id="ARBA00022475"/>
    </source>
</evidence>
<keyword evidence="6 7" id="KW-0472">Membrane</keyword>
<sequence length="189" mass="20536">MKRIAQLSGITFGAIMIALSFAIAAETILRKFFSHSMGGIDELGGYAVAVVAPLAFLVTAYEQAHIRINVLHGKLPLRARAMLNVAAAVSLGLLALFLLYFTFNTVQDTLAYRSIAQTPWATPLIYPQSVWLVAMLAFTIGTIAIASRATLLAIRGDWTTLDRRFGPGSPQDELEAELADLKTRDGLQQ</sequence>
<accession>A0A0F5FUI2</accession>
<proteinExistence type="inferred from homology"/>
<feature type="transmembrane region" description="Helical" evidence="7">
    <location>
        <begin position="130"/>
        <end position="154"/>
    </location>
</feature>
<dbReference type="STRING" id="443610.VE25_08170"/>
<feature type="domain" description="Tripartite ATP-independent periplasmic transporters DctQ component" evidence="8">
    <location>
        <begin position="22"/>
        <end position="145"/>
    </location>
</feature>
<dbReference type="EMBL" id="JZEX01000087">
    <property type="protein sequence ID" value="KKB12230.1"/>
    <property type="molecule type" value="Genomic_DNA"/>
</dbReference>
<dbReference type="AlphaFoldDB" id="A0A0F5FUI2"/>
<comment type="similarity">
    <text evidence="7">Belongs to the TRAP transporter small permease family.</text>
</comment>
<keyword evidence="4 7" id="KW-0812">Transmembrane</keyword>
<evidence type="ECO:0000256" key="2">
    <source>
        <dbReference type="ARBA" id="ARBA00022448"/>
    </source>
</evidence>
<evidence type="ECO:0000256" key="5">
    <source>
        <dbReference type="ARBA" id="ARBA00022989"/>
    </source>
</evidence>
<evidence type="ECO:0000259" key="8">
    <source>
        <dbReference type="Pfam" id="PF04290"/>
    </source>
</evidence>
<evidence type="ECO:0000313" key="9">
    <source>
        <dbReference type="EMBL" id="KKB12230.1"/>
    </source>
</evidence>
<feature type="transmembrane region" description="Helical" evidence="7">
    <location>
        <begin position="81"/>
        <end position="103"/>
    </location>
</feature>
<evidence type="ECO:0000313" key="10">
    <source>
        <dbReference type="Proteomes" id="UP000033632"/>
    </source>
</evidence>
<reference evidence="9 10" key="1">
    <citation type="submission" date="2015-03" db="EMBL/GenBank/DDBJ databases">
        <authorList>
            <person name="Hassan Y.I."/>
            <person name="Lepp D."/>
            <person name="Li X.-Z."/>
            <person name="Zhou T."/>
        </authorList>
    </citation>
    <scope>NUCLEOTIDE SEQUENCE [LARGE SCALE GENOMIC DNA]</scope>
    <source>
        <strain evidence="9 10">BD-c194</strain>
    </source>
</reference>
<evidence type="ECO:0000256" key="1">
    <source>
        <dbReference type="ARBA" id="ARBA00004651"/>
    </source>
</evidence>
<dbReference type="GO" id="GO:0022857">
    <property type="term" value="F:transmembrane transporter activity"/>
    <property type="evidence" value="ECO:0007669"/>
    <property type="project" value="UniProtKB-UniRule"/>
</dbReference>
<dbReference type="Proteomes" id="UP000033632">
    <property type="component" value="Unassembled WGS sequence"/>
</dbReference>
<evidence type="ECO:0000256" key="6">
    <source>
        <dbReference type="ARBA" id="ARBA00023136"/>
    </source>
</evidence>
<dbReference type="GO" id="GO:0005886">
    <property type="term" value="C:plasma membrane"/>
    <property type="evidence" value="ECO:0007669"/>
    <property type="project" value="UniProtKB-SubCell"/>
</dbReference>
<keyword evidence="2 7" id="KW-0813">Transport</keyword>
<comment type="function">
    <text evidence="7">Part of the tripartite ATP-independent periplasmic (TRAP) transport system.</text>
</comment>
<keyword evidence="5 7" id="KW-1133">Transmembrane helix</keyword>
<evidence type="ECO:0000256" key="4">
    <source>
        <dbReference type="ARBA" id="ARBA00022692"/>
    </source>
</evidence>
<dbReference type="InterPro" id="IPR055348">
    <property type="entry name" value="DctQ"/>
</dbReference>
<protein>
    <recommendedName>
        <fullName evidence="7">TRAP transporter small permease protein</fullName>
    </recommendedName>
</protein>
<comment type="subunit">
    <text evidence="7">The complex comprises the extracytoplasmic solute receptor protein and the two transmembrane proteins.</text>
</comment>
<name>A0A0F5FUI2_9HYPH</name>
<comment type="caution">
    <text evidence="9">The sequence shown here is derived from an EMBL/GenBank/DDBJ whole genome shotgun (WGS) entry which is preliminary data.</text>
</comment>
<evidence type="ECO:0000256" key="7">
    <source>
        <dbReference type="RuleBase" id="RU369079"/>
    </source>
</evidence>